<dbReference type="EMBL" id="JACIFX010000004">
    <property type="protein sequence ID" value="MBB4229920.1"/>
    <property type="molecule type" value="Genomic_DNA"/>
</dbReference>
<protein>
    <submittedName>
        <fullName evidence="1">Uncharacterized protein</fullName>
    </submittedName>
</protein>
<evidence type="ECO:0000313" key="2">
    <source>
        <dbReference type="Proteomes" id="UP000551353"/>
    </source>
</evidence>
<comment type="caution">
    <text evidence="1">The sequence shown here is derived from an EMBL/GenBank/DDBJ whole genome shotgun (WGS) entry which is preliminary data.</text>
</comment>
<sequence length="54" mass="5915">MIVQKPFTSLADDVSATNRLWDLQDGPEKVADVIEMAAKEAGKSPSVCGRRREP</sequence>
<evidence type="ECO:0000313" key="1">
    <source>
        <dbReference type="EMBL" id="MBB4229920.1"/>
    </source>
</evidence>
<accession>A0ABR6IPV6</accession>
<organism evidence="1 2">
    <name type="scientific">Rhizobium mongolense</name>
    <dbReference type="NCBI Taxonomy" id="57676"/>
    <lineage>
        <taxon>Bacteria</taxon>
        <taxon>Pseudomonadati</taxon>
        <taxon>Pseudomonadota</taxon>
        <taxon>Alphaproteobacteria</taxon>
        <taxon>Hyphomicrobiales</taxon>
        <taxon>Rhizobiaceae</taxon>
        <taxon>Rhizobium/Agrobacterium group</taxon>
        <taxon>Rhizobium</taxon>
    </lineage>
</organism>
<proteinExistence type="predicted"/>
<name>A0ABR6IPV6_9HYPH</name>
<reference evidence="1 2" key="1">
    <citation type="submission" date="2020-08" db="EMBL/GenBank/DDBJ databases">
        <title>Genomic Encyclopedia of Type Strains, Phase IV (KMG-V): Genome sequencing to study the core and pangenomes of soil and plant-associated prokaryotes.</title>
        <authorList>
            <person name="Whitman W."/>
        </authorList>
    </citation>
    <scope>NUCLEOTIDE SEQUENCE [LARGE SCALE GENOMIC DNA]</scope>
    <source>
        <strain evidence="1 2">SEMIA 4087</strain>
    </source>
</reference>
<keyword evidence="2" id="KW-1185">Reference proteome</keyword>
<gene>
    <name evidence="1" type="ORF">GGD56_003771</name>
</gene>
<dbReference type="RefSeq" id="WP_022717787.1">
    <property type="nucleotide sequence ID" value="NZ_JACIFX010000004.1"/>
</dbReference>
<dbReference type="Proteomes" id="UP000551353">
    <property type="component" value="Unassembled WGS sequence"/>
</dbReference>